<dbReference type="Proteomes" id="UP000515121">
    <property type="component" value="Unplaced"/>
</dbReference>
<dbReference type="PANTHER" id="PTHR33544:SF3">
    <property type="entry name" value="60S RIBOSOMAL PROTEIN L36"/>
    <property type="match status" value="1"/>
</dbReference>
<dbReference type="AlphaFoldDB" id="A0A6P5YWI2"/>
<protein>
    <submittedName>
        <fullName evidence="2">Uncharacterized protein LOC111295418</fullName>
    </submittedName>
</protein>
<dbReference type="InterPro" id="IPR040344">
    <property type="entry name" value="At3g17950-like"/>
</dbReference>
<dbReference type="GeneID" id="111295418"/>
<dbReference type="RefSeq" id="XP_022744632.1">
    <property type="nucleotide sequence ID" value="XM_022888897.1"/>
</dbReference>
<sequence length="210" mass="22673">MAQREEGWPLGLQPLNARIGLARDPDFSGSVSFSTLLTASPSSSSISSSDLDTQSTGSFFHDKSITLGSLIGISSFLEHSRRSTRRRTTETSRNQRNTSRPWLFSLCSKLSTDAVDSKNAQSLGHFLEVERRAANIYRRNQTPAACGPSDFSPVSNSLFVGDHIASRSNAALNAEDGMKSGRELLENGTGYGVPLLLSCLCGQIIQCGLQ</sequence>
<name>A0A6P5YWI2_DURZI</name>
<proteinExistence type="predicted"/>
<dbReference type="OrthoDB" id="1898359at2759"/>
<reference evidence="2" key="1">
    <citation type="submission" date="2025-08" db="UniProtKB">
        <authorList>
            <consortium name="RefSeq"/>
        </authorList>
    </citation>
    <scope>IDENTIFICATION</scope>
    <source>
        <tissue evidence="2">Fruit stalk</tissue>
    </source>
</reference>
<evidence type="ECO:0000313" key="2">
    <source>
        <dbReference type="RefSeq" id="XP_022744632.1"/>
    </source>
</evidence>
<keyword evidence="1" id="KW-1185">Reference proteome</keyword>
<dbReference type="PANTHER" id="PTHR33544">
    <property type="entry name" value="DUF4005 DOMAIN-CONTAINING PROTEIN-RELATED"/>
    <property type="match status" value="1"/>
</dbReference>
<accession>A0A6P5YWI2</accession>
<gene>
    <name evidence="2" type="primary">LOC111295418</name>
</gene>
<organism evidence="1 2">
    <name type="scientific">Durio zibethinus</name>
    <name type="common">Durian</name>
    <dbReference type="NCBI Taxonomy" id="66656"/>
    <lineage>
        <taxon>Eukaryota</taxon>
        <taxon>Viridiplantae</taxon>
        <taxon>Streptophyta</taxon>
        <taxon>Embryophyta</taxon>
        <taxon>Tracheophyta</taxon>
        <taxon>Spermatophyta</taxon>
        <taxon>Magnoliopsida</taxon>
        <taxon>eudicotyledons</taxon>
        <taxon>Gunneridae</taxon>
        <taxon>Pentapetalae</taxon>
        <taxon>rosids</taxon>
        <taxon>malvids</taxon>
        <taxon>Malvales</taxon>
        <taxon>Malvaceae</taxon>
        <taxon>Helicteroideae</taxon>
        <taxon>Durio</taxon>
    </lineage>
</organism>
<dbReference type="KEGG" id="dzi:111295418"/>
<evidence type="ECO:0000313" key="1">
    <source>
        <dbReference type="Proteomes" id="UP000515121"/>
    </source>
</evidence>